<dbReference type="AlphaFoldDB" id="A0A5N1JCT3"/>
<keyword evidence="3" id="KW-1185">Reference proteome</keyword>
<dbReference type="Proteomes" id="UP000326344">
    <property type="component" value="Unassembled WGS sequence"/>
</dbReference>
<dbReference type="RefSeq" id="WP_150878426.1">
    <property type="nucleotide sequence ID" value="NZ_VTWS01000004.1"/>
</dbReference>
<protein>
    <submittedName>
        <fullName evidence="2">Uncharacterized protein</fullName>
    </submittedName>
</protein>
<accession>A0A5N1JCT3</accession>
<dbReference type="EMBL" id="VTWS01000004">
    <property type="protein sequence ID" value="KAA9353104.1"/>
    <property type="molecule type" value="Genomic_DNA"/>
</dbReference>
<gene>
    <name evidence="2" type="ORF">F0P93_18195</name>
</gene>
<sequence length="72" mass="8328">MKKRGNELRNYRQQQQQEEGAVGKNGKRQATASVSFGRECLLSWVNFFMATVQYKKGILFLLFQQLNGVTKK</sequence>
<feature type="region of interest" description="Disordered" evidence="1">
    <location>
        <begin position="1"/>
        <end position="28"/>
    </location>
</feature>
<evidence type="ECO:0000313" key="3">
    <source>
        <dbReference type="Proteomes" id="UP000326344"/>
    </source>
</evidence>
<feature type="compositionally biased region" description="Basic and acidic residues" evidence="1">
    <location>
        <begin position="1"/>
        <end position="10"/>
    </location>
</feature>
<reference evidence="2 3" key="1">
    <citation type="submission" date="2019-09" db="EMBL/GenBank/DDBJ databases">
        <title>Genome Sequence of Larkinella sp MA1.</title>
        <authorList>
            <person name="Srinivasan S."/>
        </authorList>
    </citation>
    <scope>NUCLEOTIDE SEQUENCE [LARGE SCALE GENOMIC DNA]</scope>
    <source>
        <strain evidence="2 3">MA1</strain>
    </source>
</reference>
<comment type="caution">
    <text evidence="2">The sequence shown here is derived from an EMBL/GenBank/DDBJ whole genome shotgun (WGS) entry which is preliminary data.</text>
</comment>
<evidence type="ECO:0000256" key="1">
    <source>
        <dbReference type="SAM" id="MobiDB-lite"/>
    </source>
</evidence>
<evidence type="ECO:0000313" key="2">
    <source>
        <dbReference type="EMBL" id="KAA9353104.1"/>
    </source>
</evidence>
<proteinExistence type="predicted"/>
<name>A0A5N1JCT3_9BACT</name>
<organism evidence="2 3">
    <name type="scientific">Larkinella humicola</name>
    <dbReference type="NCBI Taxonomy" id="2607654"/>
    <lineage>
        <taxon>Bacteria</taxon>
        <taxon>Pseudomonadati</taxon>
        <taxon>Bacteroidota</taxon>
        <taxon>Cytophagia</taxon>
        <taxon>Cytophagales</taxon>
        <taxon>Spirosomataceae</taxon>
        <taxon>Larkinella</taxon>
    </lineage>
</organism>